<reference evidence="2" key="1">
    <citation type="journal article" date="2016" name="Int. J. Mol. Sci.">
        <title>Comparative genomics of the extreme acidophile Acidithiobacillus thiooxidans reveals intraspecific divergence and niche adaptation.</title>
        <authorList>
            <person name="Zhang X."/>
            <person name="Feng X."/>
            <person name="Tao J."/>
            <person name="Ma L."/>
            <person name="Xiao Y."/>
            <person name="Liang Y."/>
            <person name="Liu X."/>
            <person name="Yin H."/>
        </authorList>
    </citation>
    <scope>NUCLEOTIDE SEQUENCE [LARGE SCALE GENOMIC DNA]</scope>
    <source>
        <strain evidence="2">DXS-W</strain>
    </source>
</reference>
<feature type="domain" description="Methyltransferase" evidence="1">
    <location>
        <begin position="44"/>
        <end position="114"/>
    </location>
</feature>
<dbReference type="SUPFAM" id="SSF53335">
    <property type="entry name" value="S-adenosyl-L-methionine-dependent methyltransferases"/>
    <property type="match status" value="1"/>
</dbReference>
<dbReference type="EMBL" id="LWRY01000170">
    <property type="protein sequence ID" value="OCX70179.1"/>
    <property type="molecule type" value="Genomic_DNA"/>
</dbReference>
<keyword evidence="2" id="KW-0808">Transferase</keyword>
<evidence type="ECO:0000259" key="1">
    <source>
        <dbReference type="Pfam" id="PF13649"/>
    </source>
</evidence>
<keyword evidence="3" id="KW-1185">Reference proteome</keyword>
<protein>
    <submittedName>
        <fullName evidence="2">Methyltransferase type 12</fullName>
    </submittedName>
</protein>
<dbReference type="OrthoDB" id="9804312at2"/>
<name>A0A1C2IXV7_ACITH</name>
<dbReference type="AlphaFoldDB" id="A0A1C2IXV7"/>
<dbReference type="RefSeq" id="WP_065974749.1">
    <property type="nucleotide sequence ID" value="NZ_JABBDV010000079.1"/>
</dbReference>
<dbReference type="GeneID" id="60694459"/>
<accession>A0A1C2IXV7</accession>
<gene>
    <name evidence="2" type="ORF">A6M23_14170</name>
</gene>
<proteinExistence type="predicted"/>
<keyword evidence="2" id="KW-0489">Methyltransferase</keyword>
<sequence>MSEDAADRQARWNNCYARSDPQQAPPLPLLKAQAALLPAQGKALDLACGRGANALFLARRGLETWAWDYADPAIAAVQQAAAGLSLHAQCRDVLAQPPEPDCFDVIVVAHFLHRPLFPILAQAIKAHGLLFYETWAGPYAGRGPQNPDFRLRPGELNHAFPGLKLLMLEEDADRSAGVWRAPARPVTLT</sequence>
<dbReference type="InterPro" id="IPR041698">
    <property type="entry name" value="Methyltransf_25"/>
</dbReference>
<dbReference type="InterPro" id="IPR029063">
    <property type="entry name" value="SAM-dependent_MTases_sf"/>
</dbReference>
<dbReference type="Pfam" id="PF13649">
    <property type="entry name" value="Methyltransf_25"/>
    <property type="match status" value="1"/>
</dbReference>
<comment type="caution">
    <text evidence="2">The sequence shown here is derived from an EMBL/GenBank/DDBJ whole genome shotgun (WGS) entry which is preliminary data.</text>
</comment>
<dbReference type="Gene3D" id="3.40.50.150">
    <property type="entry name" value="Vaccinia Virus protein VP39"/>
    <property type="match status" value="1"/>
</dbReference>
<dbReference type="Proteomes" id="UP000095008">
    <property type="component" value="Unassembled WGS sequence"/>
</dbReference>
<dbReference type="GO" id="GO:0008168">
    <property type="term" value="F:methyltransferase activity"/>
    <property type="evidence" value="ECO:0007669"/>
    <property type="project" value="UniProtKB-KW"/>
</dbReference>
<evidence type="ECO:0000313" key="2">
    <source>
        <dbReference type="EMBL" id="OCX70179.1"/>
    </source>
</evidence>
<organism evidence="2 3">
    <name type="scientific">Acidithiobacillus thiooxidans</name>
    <name type="common">Thiobacillus thiooxidans</name>
    <dbReference type="NCBI Taxonomy" id="930"/>
    <lineage>
        <taxon>Bacteria</taxon>
        <taxon>Pseudomonadati</taxon>
        <taxon>Pseudomonadota</taxon>
        <taxon>Acidithiobacillia</taxon>
        <taxon>Acidithiobacillales</taxon>
        <taxon>Acidithiobacillaceae</taxon>
        <taxon>Acidithiobacillus</taxon>
    </lineage>
</organism>
<dbReference type="GO" id="GO:0032259">
    <property type="term" value="P:methylation"/>
    <property type="evidence" value="ECO:0007669"/>
    <property type="project" value="UniProtKB-KW"/>
</dbReference>
<evidence type="ECO:0000313" key="3">
    <source>
        <dbReference type="Proteomes" id="UP000095008"/>
    </source>
</evidence>